<protein>
    <recommendedName>
        <fullName evidence="3">Kelch motif protein</fullName>
    </recommendedName>
</protein>
<accession>A0A518BL69</accession>
<evidence type="ECO:0000313" key="2">
    <source>
        <dbReference type="Proteomes" id="UP000316921"/>
    </source>
</evidence>
<reference evidence="1 2" key="1">
    <citation type="submission" date="2019-02" db="EMBL/GenBank/DDBJ databases">
        <title>Deep-cultivation of Planctomycetes and their phenomic and genomic characterization uncovers novel biology.</title>
        <authorList>
            <person name="Wiegand S."/>
            <person name="Jogler M."/>
            <person name="Boedeker C."/>
            <person name="Pinto D."/>
            <person name="Vollmers J."/>
            <person name="Rivas-Marin E."/>
            <person name="Kohn T."/>
            <person name="Peeters S.H."/>
            <person name="Heuer A."/>
            <person name="Rast P."/>
            <person name="Oberbeckmann S."/>
            <person name="Bunk B."/>
            <person name="Jeske O."/>
            <person name="Meyerdierks A."/>
            <person name="Storesund J.E."/>
            <person name="Kallscheuer N."/>
            <person name="Luecker S."/>
            <person name="Lage O.M."/>
            <person name="Pohl T."/>
            <person name="Merkel B.J."/>
            <person name="Hornburger P."/>
            <person name="Mueller R.-W."/>
            <person name="Bruemmer F."/>
            <person name="Labrenz M."/>
            <person name="Spormann A.M."/>
            <person name="Op den Camp H."/>
            <person name="Overmann J."/>
            <person name="Amann R."/>
            <person name="Jetten M.S.M."/>
            <person name="Mascher T."/>
            <person name="Medema M.H."/>
            <person name="Devos D.P."/>
            <person name="Kaster A.-K."/>
            <person name="Ovreas L."/>
            <person name="Rohde M."/>
            <person name="Galperin M.Y."/>
            <person name="Jogler C."/>
        </authorList>
    </citation>
    <scope>NUCLEOTIDE SEQUENCE [LARGE SCALE GENOMIC DNA]</scope>
    <source>
        <strain evidence="1 2">Pla133</strain>
    </source>
</reference>
<dbReference type="Proteomes" id="UP000316921">
    <property type="component" value="Chromosome"/>
</dbReference>
<dbReference type="EMBL" id="CP036287">
    <property type="protein sequence ID" value="QDU67716.1"/>
    <property type="molecule type" value="Genomic_DNA"/>
</dbReference>
<dbReference type="InterPro" id="IPR015915">
    <property type="entry name" value="Kelch-typ_b-propeller"/>
</dbReference>
<evidence type="ECO:0000313" key="1">
    <source>
        <dbReference type="EMBL" id="QDU67716.1"/>
    </source>
</evidence>
<keyword evidence="2" id="KW-1185">Reference proteome</keyword>
<gene>
    <name evidence="1" type="ORF">Pla133_28040</name>
</gene>
<sequence length="444" mass="46386">MTVTVEQFGNARDITDTGADIPLSWLDRVVVVRVLQDDTATVVLPACNIEAAQFPGFYLEIACIPFDPSTTTATVEVRDAAGGLVTSISRFSARSLFLVTPGTLAGSWSATPGGSTLTNASPTVGRETLVVGGYNAAGSISDTCSRYDGLLQVWITEPALAIGRAGAAAFSLEPPLGGLGADGTGQAWVVGGQDATLAATNYADTFEAGVRNSELGLPVTTYWAGGAETGGSTGIVTPGIGNLSGVYEVSNPDTNPVTWTAKASTPVSFSSTSCAANTRSASPARVYLTGGNSPASISGQSTLVYTISADSWSADAPGWPARTPTWERATTWLDLDERPGMLLIGGLFDSTGVAYESDQVWRFYEASTSSFGWKELPSMPFGRHSHGTSWQEAAGRAYVVGGSFTPTGTTDSVLSIGRDWAWRASETPMVSPRRQPAVTEYAPW</sequence>
<organism evidence="1 2">
    <name type="scientific">Engelhardtia mirabilis</name>
    <dbReference type="NCBI Taxonomy" id="2528011"/>
    <lineage>
        <taxon>Bacteria</taxon>
        <taxon>Pseudomonadati</taxon>
        <taxon>Planctomycetota</taxon>
        <taxon>Planctomycetia</taxon>
        <taxon>Planctomycetia incertae sedis</taxon>
        <taxon>Engelhardtia</taxon>
    </lineage>
</organism>
<dbReference type="RefSeq" id="WP_145066107.1">
    <property type="nucleotide sequence ID" value="NZ_CP036287.1"/>
</dbReference>
<evidence type="ECO:0008006" key="3">
    <source>
        <dbReference type="Google" id="ProtNLM"/>
    </source>
</evidence>
<dbReference type="AlphaFoldDB" id="A0A518BL69"/>
<dbReference type="Gene3D" id="2.120.10.80">
    <property type="entry name" value="Kelch-type beta propeller"/>
    <property type="match status" value="1"/>
</dbReference>
<dbReference type="SUPFAM" id="SSF117281">
    <property type="entry name" value="Kelch motif"/>
    <property type="match status" value="1"/>
</dbReference>
<dbReference type="KEGG" id="pbap:Pla133_28040"/>
<proteinExistence type="predicted"/>
<name>A0A518BL69_9BACT</name>